<keyword evidence="4 5" id="KW-0413">Isomerase</keyword>
<dbReference type="SUPFAM" id="SSF50891">
    <property type="entry name" value="Cyclophilin-like"/>
    <property type="match status" value="1"/>
</dbReference>
<dbReference type="Gene3D" id="2.40.100.10">
    <property type="entry name" value="Cyclophilin-like"/>
    <property type="match status" value="1"/>
</dbReference>
<dbReference type="GO" id="GO:0006457">
    <property type="term" value="P:protein folding"/>
    <property type="evidence" value="ECO:0007669"/>
    <property type="project" value="InterPro"/>
</dbReference>
<reference evidence="8 9" key="1">
    <citation type="submission" date="2017-07" db="EMBL/GenBank/DDBJ databases">
        <title>Annotated genome sequence of Bacterioplanes sanyensis isolated from Red Sea.</title>
        <authorList>
            <person name="Rehman Z.U."/>
        </authorList>
    </citation>
    <scope>NUCLEOTIDE SEQUENCE [LARGE SCALE GENOMIC DNA]</scope>
    <source>
        <strain evidence="8 9">NV9</strain>
    </source>
</reference>
<feature type="compositionally biased region" description="Low complexity" evidence="6">
    <location>
        <begin position="17"/>
        <end position="28"/>
    </location>
</feature>
<dbReference type="Proteomes" id="UP000202440">
    <property type="component" value="Chromosome"/>
</dbReference>
<dbReference type="PROSITE" id="PS50072">
    <property type="entry name" value="CSA_PPIASE_2"/>
    <property type="match status" value="1"/>
</dbReference>
<evidence type="ECO:0000313" key="8">
    <source>
        <dbReference type="EMBL" id="ASP40982.1"/>
    </source>
</evidence>
<feature type="domain" description="PPIase cyclophilin-type" evidence="7">
    <location>
        <begin position="41"/>
        <end position="190"/>
    </location>
</feature>
<comment type="function">
    <text evidence="1 5">PPIases accelerate the folding of proteins. It catalyzes the cis-trans isomerization of proline imidic peptide bonds in oligopeptides.</text>
</comment>
<keyword evidence="9" id="KW-1185">Reference proteome</keyword>
<evidence type="ECO:0000256" key="6">
    <source>
        <dbReference type="SAM" id="MobiDB-lite"/>
    </source>
</evidence>
<dbReference type="PROSITE" id="PS00170">
    <property type="entry name" value="CSA_PPIASE_1"/>
    <property type="match status" value="1"/>
</dbReference>
<dbReference type="KEGG" id="bsan:CHH28_17750"/>
<dbReference type="EMBL" id="CP022530">
    <property type="protein sequence ID" value="ASP40982.1"/>
    <property type="molecule type" value="Genomic_DNA"/>
</dbReference>
<keyword evidence="3 5" id="KW-0697">Rotamase</keyword>
<dbReference type="InterPro" id="IPR044665">
    <property type="entry name" value="E_coli_cyclophilin_A-like"/>
</dbReference>
<comment type="similarity">
    <text evidence="2 5">Belongs to the cyclophilin-type PPIase family.</text>
</comment>
<dbReference type="InterPro" id="IPR002130">
    <property type="entry name" value="Cyclophilin-type_PPIase_dom"/>
</dbReference>
<dbReference type="EC" id="5.2.1.8" evidence="5"/>
<dbReference type="PRINTS" id="PR00153">
    <property type="entry name" value="CSAPPISMRASE"/>
</dbReference>
<organism evidence="8 9">
    <name type="scientific">Bacterioplanes sanyensis</name>
    <dbReference type="NCBI Taxonomy" id="1249553"/>
    <lineage>
        <taxon>Bacteria</taxon>
        <taxon>Pseudomonadati</taxon>
        <taxon>Pseudomonadota</taxon>
        <taxon>Gammaproteobacteria</taxon>
        <taxon>Oceanospirillales</taxon>
        <taxon>Oceanospirillaceae</taxon>
        <taxon>Bacterioplanes</taxon>
    </lineage>
</organism>
<evidence type="ECO:0000256" key="4">
    <source>
        <dbReference type="ARBA" id="ARBA00023235"/>
    </source>
</evidence>
<dbReference type="InterPro" id="IPR029000">
    <property type="entry name" value="Cyclophilin-like_dom_sf"/>
</dbReference>
<name>A0A222FQJ3_9GAMM</name>
<dbReference type="GO" id="GO:0003755">
    <property type="term" value="F:peptidyl-prolyl cis-trans isomerase activity"/>
    <property type="evidence" value="ECO:0007669"/>
    <property type="project" value="UniProtKB-UniRule"/>
</dbReference>
<gene>
    <name evidence="8" type="ORF">CHH28_17750</name>
</gene>
<proteinExistence type="inferred from homology"/>
<dbReference type="AlphaFoldDB" id="A0A222FQJ3"/>
<comment type="catalytic activity">
    <reaction evidence="5">
        <text>[protein]-peptidylproline (omega=180) = [protein]-peptidylproline (omega=0)</text>
        <dbReference type="Rhea" id="RHEA:16237"/>
        <dbReference type="Rhea" id="RHEA-COMP:10747"/>
        <dbReference type="Rhea" id="RHEA-COMP:10748"/>
        <dbReference type="ChEBI" id="CHEBI:83833"/>
        <dbReference type="ChEBI" id="CHEBI:83834"/>
        <dbReference type="EC" id="5.2.1.8"/>
    </reaction>
</comment>
<evidence type="ECO:0000256" key="1">
    <source>
        <dbReference type="ARBA" id="ARBA00002388"/>
    </source>
</evidence>
<dbReference type="OrthoDB" id="9807797at2"/>
<evidence type="ECO:0000259" key="7">
    <source>
        <dbReference type="PROSITE" id="PS50072"/>
    </source>
</evidence>
<dbReference type="InterPro" id="IPR024936">
    <property type="entry name" value="Cyclophilin-type_PPIase"/>
</dbReference>
<protein>
    <recommendedName>
        <fullName evidence="5">Peptidyl-prolyl cis-trans isomerase</fullName>
        <shortName evidence="5">PPIase</shortName>
        <ecNumber evidence="5">5.2.1.8</ecNumber>
    </recommendedName>
</protein>
<evidence type="ECO:0000256" key="2">
    <source>
        <dbReference type="ARBA" id="ARBA00007365"/>
    </source>
</evidence>
<feature type="region of interest" description="Disordered" evidence="6">
    <location>
        <begin position="7"/>
        <end position="29"/>
    </location>
</feature>
<dbReference type="Pfam" id="PF00160">
    <property type="entry name" value="Pro_isomerase"/>
    <property type="match status" value="1"/>
</dbReference>
<dbReference type="PIRSF" id="PIRSF001467">
    <property type="entry name" value="Peptidylpro_ismrse"/>
    <property type="match status" value="1"/>
</dbReference>
<dbReference type="PANTHER" id="PTHR43246">
    <property type="entry name" value="PEPTIDYL-PROLYL CIS-TRANS ISOMERASE CYP38, CHLOROPLASTIC"/>
    <property type="match status" value="1"/>
</dbReference>
<dbReference type="InterPro" id="IPR020892">
    <property type="entry name" value="Cyclophilin-type_PPIase_CS"/>
</dbReference>
<evidence type="ECO:0000256" key="5">
    <source>
        <dbReference type="RuleBase" id="RU363019"/>
    </source>
</evidence>
<evidence type="ECO:0000256" key="3">
    <source>
        <dbReference type="ARBA" id="ARBA00023110"/>
    </source>
</evidence>
<evidence type="ECO:0000313" key="9">
    <source>
        <dbReference type="Proteomes" id="UP000202440"/>
    </source>
</evidence>
<sequence length="193" mass="20790">MLAASLASANDGSAAITNTNTNTNTNNTDQQDELVSVDIKTSAGDIRLQLNRSKAPITVDNFLTYVSADHYDGTIFHRVIKDFMIQGGGYTEKMKKKVTLPGIKNEADNGLLNQRGTVAMARTAVVDSATSQFFINVKDNQFLNHGVRDFGYAVFGTVTSGMEVVDAIAATATGARDRPLENIVITDVIVVEE</sequence>
<accession>A0A222FQJ3</accession>